<name>A0AAN6QLU6_9PEZI</name>
<feature type="compositionally biased region" description="Basic and acidic residues" evidence="1">
    <location>
        <begin position="62"/>
        <end position="71"/>
    </location>
</feature>
<keyword evidence="2" id="KW-1133">Transmembrane helix</keyword>
<keyword evidence="2" id="KW-0812">Transmembrane</keyword>
<organism evidence="3 4">
    <name type="scientific">Canariomyces notabilis</name>
    <dbReference type="NCBI Taxonomy" id="2074819"/>
    <lineage>
        <taxon>Eukaryota</taxon>
        <taxon>Fungi</taxon>
        <taxon>Dikarya</taxon>
        <taxon>Ascomycota</taxon>
        <taxon>Pezizomycotina</taxon>
        <taxon>Sordariomycetes</taxon>
        <taxon>Sordariomycetidae</taxon>
        <taxon>Sordariales</taxon>
        <taxon>Chaetomiaceae</taxon>
        <taxon>Canariomyces</taxon>
    </lineage>
</organism>
<evidence type="ECO:0000313" key="3">
    <source>
        <dbReference type="EMBL" id="KAK4110614.1"/>
    </source>
</evidence>
<comment type="caution">
    <text evidence="3">The sequence shown here is derived from an EMBL/GenBank/DDBJ whole genome shotgun (WGS) entry which is preliminary data.</text>
</comment>
<accession>A0AAN6QLU6</accession>
<keyword evidence="4" id="KW-1185">Reference proteome</keyword>
<reference evidence="3" key="2">
    <citation type="submission" date="2023-05" db="EMBL/GenBank/DDBJ databases">
        <authorList>
            <consortium name="Lawrence Berkeley National Laboratory"/>
            <person name="Steindorff A."/>
            <person name="Hensen N."/>
            <person name="Bonometti L."/>
            <person name="Westerberg I."/>
            <person name="Brannstrom I.O."/>
            <person name="Guillou S."/>
            <person name="Cros-Aarteil S."/>
            <person name="Calhoun S."/>
            <person name="Haridas S."/>
            <person name="Kuo A."/>
            <person name="Mondo S."/>
            <person name="Pangilinan J."/>
            <person name="Riley R."/>
            <person name="Labutti K."/>
            <person name="Andreopoulos B."/>
            <person name="Lipzen A."/>
            <person name="Chen C."/>
            <person name="Yanf M."/>
            <person name="Daum C."/>
            <person name="Ng V."/>
            <person name="Clum A."/>
            <person name="Ohm R."/>
            <person name="Martin F."/>
            <person name="Silar P."/>
            <person name="Natvig D."/>
            <person name="Lalanne C."/>
            <person name="Gautier V."/>
            <person name="Ament-Velasquez S.L."/>
            <person name="Kruys A."/>
            <person name="Hutchinson M.I."/>
            <person name="Powell A.J."/>
            <person name="Barry K."/>
            <person name="Miller A.N."/>
            <person name="Grigoriev I.V."/>
            <person name="Debuchy R."/>
            <person name="Gladieux P."/>
            <person name="Thoren M.H."/>
            <person name="Johannesson H."/>
        </authorList>
    </citation>
    <scope>NUCLEOTIDE SEQUENCE</scope>
    <source>
        <strain evidence="3">CBS 508.74</strain>
    </source>
</reference>
<evidence type="ECO:0000256" key="1">
    <source>
        <dbReference type="SAM" id="MobiDB-lite"/>
    </source>
</evidence>
<reference evidence="3" key="1">
    <citation type="journal article" date="2023" name="Mol. Phylogenet. Evol.">
        <title>Genome-scale phylogeny and comparative genomics of the fungal order Sordariales.</title>
        <authorList>
            <person name="Hensen N."/>
            <person name="Bonometti L."/>
            <person name="Westerberg I."/>
            <person name="Brannstrom I.O."/>
            <person name="Guillou S."/>
            <person name="Cros-Aarteil S."/>
            <person name="Calhoun S."/>
            <person name="Haridas S."/>
            <person name="Kuo A."/>
            <person name="Mondo S."/>
            <person name="Pangilinan J."/>
            <person name="Riley R."/>
            <person name="LaButti K."/>
            <person name="Andreopoulos B."/>
            <person name="Lipzen A."/>
            <person name="Chen C."/>
            <person name="Yan M."/>
            <person name="Daum C."/>
            <person name="Ng V."/>
            <person name="Clum A."/>
            <person name="Steindorff A."/>
            <person name="Ohm R.A."/>
            <person name="Martin F."/>
            <person name="Silar P."/>
            <person name="Natvig D.O."/>
            <person name="Lalanne C."/>
            <person name="Gautier V."/>
            <person name="Ament-Velasquez S.L."/>
            <person name="Kruys A."/>
            <person name="Hutchinson M.I."/>
            <person name="Powell A.J."/>
            <person name="Barry K."/>
            <person name="Miller A.N."/>
            <person name="Grigoriev I.V."/>
            <person name="Debuchy R."/>
            <person name="Gladieux P."/>
            <person name="Hiltunen Thoren M."/>
            <person name="Johannesson H."/>
        </authorList>
    </citation>
    <scope>NUCLEOTIDE SEQUENCE</scope>
    <source>
        <strain evidence="3">CBS 508.74</strain>
    </source>
</reference>
<keyword evidence="2" id="KW-0472">Membrane</keyword>
<dbReference type="InterPro" id="IPR018811">
    <property type="entry name" value="MRX11"/>
</dbReference>
<dbReference type="GeneID" id="89942041"/>
<dbReference type="Pfam" id="PF10306">
    <property type="entry name" value="FLILHELTA"/>
    <property type="match status" value="1"/>
</dbReference>
<evidence type="ECO:0000256" key="2">
    <source>
        <dbReference type="SAM" id="Phobius"/>
    </source>
</evidence>
<dbReference type="Proteomes" id="UP001302812">
    <property type="component" value="Unassembled WGS sequence"/>
</dbReference>
<evidence type="ECO:0000313" key="4">
    <source>
        <dbReference type="Proteomes" id="UP001302812"/>
    </source>
</evidence>
<sequence>MRALESLYHAYLPVQNFHRLAHGASRIPLRRATTTRPHPPPPPSSPAVLGRPPRQTRSYSQEAREYNRGSHGDNNNNNFPPQNPTLSRAERLLSRLPRPLQRYTTRLRGAPVTHVAAFLALHEITAVVPLLGLFALFHYYNNNNSSNDTNEGGGLVGYLLEHYGGYVSEGVGRFERWFRRRGWFGFGQGQDDHEHGEGGGSGGGGGEGEGEGGMSLLGLWQGKQGDKYRVVVEVALAYAVTKVLLPVRIMASLWATPWFAGVLMRVGKVLGRGGKRG</sequence>
<gene>
    <name evidence="3" type="ORF">N656DRAFT_799749</name>
</gene>
<protein>
    <submittedName>
        <fullName evidence="3">Uncharacterized protein</fullName>
    </submittedName>
</protein>
<dbReference type="EMBL" id="MU853349">
    <property type="protein sequence ID" value="KAK4110614.1"/>
    <property type="molecule type" value="Genomic_DNA"/>
</dbReference>
<dbReference type="RefSeq" id="XP_064668184.1">
    <property type="nucleotide sequence ID" value="XM_064817916.1"/>
</dbReference>
<feature type="transmembrane region" description="Helical" evidence="2">
    <location>
        <begin position="115"/>
        <end position="140"/>
    </location>
</feature>
<dbReference type="GO" id="GO:0005739">
    <property type="term" value="C:mitochondrion"/>
    <property type="evidence" value="ECO:0007669"/>
    <property type="project" value="TreeGrafter"/>
</dbReference>
<feature type="region of interest" description="Disordered" evidence="1">
    <location>
        <begin position="31"/>
        <end position="85"/>
    </location>
</feature>
<feature type="compositionally biased region" description="Low complexity" evidence="1">
    <location>
        <begin position="74"/>
        <end position="85"/>
    </location>
</feature>
<proteinExistence type="predicted"/>
<dbReference type="AlphaFoldDB" id="A0AAN6QLU6"/>
<dbReference type="PANTHER" id="PTHR28002">
    <property type="entry name" value="MIOREX COMPLEX COMPONENT 11"/>
    <property type="match status" value="1"/>
</dbReference>
<dbReference type="PANTHER" id="PTHR28002:SF1">
    <property type="entry name" value="MIOREX COMPLEX COMPONENT 11"/>
    <property type="match status" value="1"/>
</dbReference>